<dbReference type="Proteomes" id="UP000799779">
    <property type="component" value="Unassembled WGS sequence"/>
</dbReference>
<dbReference type="AlphaFoldDB" id="A0A6A5W769"/>
<protein>
    <submittedName>
        <fullName evidence="1">Uncharacterized protein</fullName>
    </submittedName>
</protein>
<evidence type="ECO:0000313" key="1">
    <source>
        <dbReference type="EMBL" id="KAF1996948.1"/>
    </source>
</evidence>
<reference evidence="1" key="1">
    <citation type="journal article" date="2020" name="Stud. Mycol.">
        <title>101 Dothideomycetes genomes: a test case for predicting lifestyles and emergence of pathogens.</title>
        <authorList>
            <person name="Haridas S."/>
            <person name="Albert R."/>
            <person name="Binder M."/>
            <person name="Bloem J."/>
            <person name="Labutti K."/>
            <person name="Salamov A."/>
            <person name="Andreopoulos B."/>
            <person name="Baker S."/>
            <person name="Barry K."/>
            <person name="Bills G."/>
            <person name="Bluhm B."/>
            <person name="Cannon C."/>
            <person name="Castanera R."/>
            <person name="Culley D."/>
            <person name="Daum C."/>
            <person name="Ezra D."/>
            <person name="Gonzalez J."/>
            <person name="Henrissat B."/>
            <person name="Kuo A."/>
            <person name="Liang C."/>
            <person name="Lipzen A."/>
            <person name="Lutzoni F."/>
            <person name="Magnuson J."/>
            <person name="Mondo S."/>
            <person name="Nolan M."/>
            <person name="Ohm R."/>
            <person name="Pangilinan J."/>
            <person name="Park H.-J."/>
            <person name="Ramirez L."/>
            <person name="Alfaro M."/>
            <person name="Sun H."/>
            <person name="Tritt A."/>
            <person name="Yoshinaga Y."/>
            <person name="Zwiers L.-H."/>
            <person name="Turgeon B."/>
            <person name="Goodwin S."/>
            <person name="Spatafora J."/>
            <person name="Crous P."/>
            <person name="Grigoriev I."/>
        </authorList>
    </citation>
    <scope>NUCLEOTIDE SEQUENCE</scope>
    <source>
        <strain evidence="1">CBS 123094</strain>
    </source>
</reference>
<evidence type="ECO:0000313" key="2">
    <source>
        <dbReference type="Proteomes" id="UP000799779"/>
    </source>
</evidence>
<name>A0A6A5W769_9PLEO</name>
<gene>
    <name evidence="1" type="ORF">P154DRAFT_579439</name>
</gene>
<accession>A0A6A5W769</accession>
<sequence length="247" mass="28366">MDQHWGFLSLPAELRFRIYYFLSPPQTPTSDAIGILLSCKEILEEAAPEFVKHMKRHLEVCKVDLRRTLRGPVQISNPTNLHECNSVHVALPIQQLFSEQSYRRICFSDILSLPLRKLTFSLHRTSANTRPRPPTVLVRGHINTFLDYFHAKFFVNNLGDDRQYSIVGNFNEPQEALNSGPPVAKVQIMILNISRRHVRFIESISFLSQFSSLRTLETPYRYRLHVPLASVDGGSNGTASIIWELQH</sequence>
<dbReference type="OrthoDB" id="3671487at2759"/>
<organism evidence="1 2">
    <name type="scientific">Amniculicola lignicola CBS 123094</name>
    <dbReference type="NCBI Taxonomy" id="1392246"/>
    <lineage>
        <taxon>Eukaryota</taxon>
        <taxon>Fungi</taxon>
        <taxon>Dikarya</taxon>
        <taxon>Ascomycota</taxon>
        <taxon>Pezizomycotina</taxon>
        <taxon>Dothideomycetes</taxon>
        <taxon>Pleosporomycetidae</taxon>
        <taxon>Pleosporales</taxon>
        <taxon>Amniculicolaceae</taxon>
        <taxon>Amniculicola</taxon>
    </lineage>
</organism>
<keyword evidence="2" id="KW-1185">Reference proteome</keyword>
<dbReference type="EMBL" id="ML977619">
    <property type="protein sequence ID" value="KAF1996948.1"/>
    <property type="molecule type" value="Genomic_DNA"/>
</dbReference>
<proteinExistence type="predicted"/>